<name>A0ABS4GCS1_9FIRM</name>
<dbReference type="CDD" id="cd18120">
    <property type="entry name" value="ATP-synt_Vo_Ao_c"/>
    <property type="match status" value="1"/>
</dbReference>
<dbReference type="RefSeq" id="WP_209511224.1">
    <property type="nucleotide sequence ID" value="NZ_JAGGKS010000003.1"/>
</dbReference>
<evidence type="ECO:0000256" key="2">
    <source>
        <dbReference type="ARBA" id="ARBA00022692"/>
    </source>
</evidence>
<dbReference type="InterPro" id="IPR035921">
    <property type="entry name" value="F/V-ATP_Csub_sf"/>
</dbReference>
<evidence type="ECO:0000256" key="3">
    <source>
        <dbReference type="ARBA" id="ARBA00022989"/>
    </source>
</evidence>
<evidence type="ECO:0000256" key="5">
    <source>
        <dbReference type="SAM" id="Phobius"/>
    </source>
</evidence>
<feature type="domain" description="V-ATPase proteolipid subunit C-like" evidence="6">
    <location>
        <begin position="83"/>
        <end position="142"/>
    </location>
</feature>
<comment type="caution">
    <text evidence="7">The sequence shown here is derived from an EMBL/GenBank/DDBJ whole genome shotgun (WGS) entry which is preliminary data.</text>
</comment>
<evidence type="ECO:0000256" key="4">
    <source>
        <dbReference type="ARBA" id="ARBA00023136"/>
    </source>
</evidence>
<evidence type="ECO:0000313" key="8">
    <source>
        <dbReference type="Proteomes" id="UP001519342"/>
    </source>
</evidence>
<dbReference type="Proteomes" id="UP001519342">
    <property type="component" value="Unassembled WGS sequence"/>
</dbReference>
<keyword evidence="3 5" id="KW-1133">Transmembrane helix</keyword>
<dbReference type="Gene3D" id="1.20.120.610">
    <property type="entry name" value="lithium bound rotor ring of v- atpase"/>
    <property type="match status" value="1"/>
</dbReference>
<feature type="transmembrane region" description="Helical" evidence="5">
    <location>
        <begin position="36"/>
        <end position="62"/>
    </location>
</feature>
<evidence type="ECO:0000313" key="7">
    <source>
        <dbReference type="EMBL" id="MBP1925493.1"/>
    </source>
</evidence>
<keyword evidence="8" id="KW-1185">Reference proteome</keyword>
<feature type="transmembrane region" description="Helical" evidence="5">
    <location>
        <begin position="6"/>
        <end position="24"/>
    </location>
</feature>
<protein>
    <submittedName>
        <fullName evidence="7">V/A-type H+-transporting ATPase subunit K</fullName>
    </submittedName>
</protein>
<dbReference type="EMBL" id="JAGGKS010000003">
    <property type="protein sequence ID" value="MBP1925493.1"/>
    <property type="molecule type" value="Genomic_DNA"/>
</dbReference>
<dbReference type="InterPro" id="IPR002379">
    <property type="entry name" value="ATPase_proteolipid_c-like_dom"/>
</dbReference>
<proteinExistence type="predicted"/>
<reference evidence="7 8" key="1">
    <citation type="submission" date="2021-03" db="EMBL/GenBank/DDBJ databases">
        <title>Genomic Encyclopedia of Type Strains, Phase IV (KMG-IV): sequencing the most valuable type-strain genomes for metagenomic binning, comparative biology and taxonomic classification.</title>
        <authorList>
            <person name="Goeker M."/>
        </authorList>
    </citation>
    <scope>NUCLEOTIDE SEQUENCE [LARGE SCALE GENOMIC DNA]</scope>
    <source>
        <strain evidence="7 8">DSM 24004</strain>
    </source>
</reference>
<keyword evidence="2 5" id="KW-0812">Transmembrane</keyword>
<dbReference type="SUPFAM" id="SSF81333">
    <property type="entry name" value="F1F0 ATP synthase subunit C"/>
    <property type="match status" value="1"/>
</dbReference>
<feature type="transmembrane region" description="Helical" evidence="5">
    <location>
        <begin position="82"/>
        <end position="110"/>
    </location>
</feature>
<keyword evidence="4 5" id="KW-0472">Membrane</keyword>
<evidence type="ECO:0000259" key="6">
    <source>
        <dbReference type="Pfam" id="PF00137"/>
    </source>
</evidence>
<feature type="transmembrane region" description="Helical" evidence="5">
    <location>
        <begin position="122"/>
        <end position="144"/>
    </location>
</feature>
<organism evidence="7 8">
    <name type="scientific">Sedimentibacter acidaminivorans</name>
    <dbReference type="NCBI Taxonomy" id="913099"/>
    <lineage>
        <taxon>Bacteria</taxon>
        <taxon>Bacillati</taxon>
        <taxon>Bacillota</taxon>
        <taxon>Tissierellia</taxon>
        <taxon>Sedimentibacter</taxon>
    </lineage>
</organism>
<comment type="subcellular location">
    <subcellularLocation>
        <location evidence="1">Membrane</location>
        <topology evidence="1">Multi-pass membrane protein</topology>
    </subcellularLocation>
</comment>
<evidence type="ECO:0000256" key="1">
    <source>
        <dbReference type="ARBA" id="ARBA00004141"/>
    </source>
</evidence>
<gene>
    <name evidence="7" type="ORF">J2Z76_001352</name>
</gene>
<accession>A0ABS4GCS1</accession>
<dbReference type="Pfam" id="PF00137">
    <property type="entry name" value="ATP-synt_C"/>
    <property type="match status" value="1"/>
</dbReference>
<sequence length="145" mass="14548">MQIISMLLATSISIGTIIYGYKAMKSKRSGSIKKSLLTTLSAFAIVMVGAIVSTLFGGNVFADTVNGVQAATGVSLGEGFKYIAAALSTGLATIGTGVAVGSVGSSAVGAVSEDSTILGKTLIFVGMAEGIAIYGMIISILILFV</sequence>